<dbReference type="RefSeq" id="WP_175275837.1">
    <property type="nucleotide sequence ID" value="NZ_CP054836.1"/>
</dbReference>
<feature type="domain" description="Polysaccharide chain length determinant N-terminal" evidence="9">
    <location>
        <begin position="22"/>
        <end position="112"/>
    </location>
</feature>
<evidence type="ECO:0000313" key="11">
    <source>
        <dbReference type="Proteomes" id="UP000509367"/>
    </source>
</evidence>
<keyword evidence="5 8" id="KW-0472">Membrane</keyword>
<comment type="subcellular location">
    <subcellularLocation>
        <location evidence="1">Cell membrane</location>
        <topology evidence="1">Multi-pass membrane protein</topology>
    </subcellularLocation>
</comment>
<evidence type="ECO:0000256" key="1">
    <source>
        <dbReference type="ARBA" id="ARBA00004651"/>
    </source>
</evidence>
<evidence type="ECO:0000256" key="4">
    <source>
        <dbReference type="ARBA" id="ARBA00022989"/>
    </source>
</evidence>
<keyword evidence="4 8" id="KW-1133">Transmembrane helix</keyword>
<evidence type="ECO:0000259" key="9">
    <source>
        <dbReference type="Pfam" id="PF02706"/>
    </source>
</evidence>
<gene>
    <name evidence="10" type="ORF">HTY61_05435</name>
</gene>
<dbReference type="EMBL" id="CP054836">
    <property type="protein sequence ID" value="QKV17940.1"/>
    <property type="molecule type" value="Genomic_DNA"/>
</dbReference>
<dbReference type="PANTHER" id="PTHR32309:SF13">
    <property type="entry name" value="FERRIC ENTEROBACTIN TRANSPORT PROTEIN FEPE"/>
    <property type="match status" value="1"/>
</dbReference>
<dbReference type="AlphaFoldDB" id="A0A6N1VAH8"/>
<dbReference type="PANTHER" id="PTHR32309">
    <property type="entry name" value="TYROSINE-PROTEIN KINASE"/>
    <property type="match status" value="1"/>
</dbReference>
<dbReference type="SUPFAM" id="SSF52540">
    <property type="entry name" value="P-loop containing nucleoside triphosphate hydrolases"/>
    <property type="match status" value="1"/>
</dbReference>
<keyword evidence="2" id="KW-1003">Cell membrane</keyword>
<proteinExistence type="predicted"/>
<accession>A0A6N1VAH8</accession>
<evidence type="ECO:0000256" key="5">
    <source>
        <dbReference type="ARBA" id="ARBA00023136"/>
    </source>
</evidence>
<sequence>MNTVRIIPEQVDTAPDGAFADFIDLASVLDFLKSYSAAILVSVILGILVAALYGATSQTLYSARTQIIIEPKIHQLQQAVSDINLSLDTPQIESQIAMLKSEKIASMVVEQLRLTENEAFLRSGETSLLARFRRAVSFVSGANSPAVLEAPDAATDDPVTPPDAVSSDPNSNAEPAVAVDPATGETRVSPDYARYRSAIELLSRRLTVRREGVSYAIEISFNAHSPELAADVANAVANSYVREQIENKSRGAKEGSRWLEARLQELRNQMNLATQAAQAFRAKHDYSIGVDPDKVDDIPGEDLLPGKDISSILQDRLKGPTLEELEVTADTYRKIYESVLQAYMSSVSQQSYPSADARIITPASPAIEPSHPRMKLLLAFGAFAGMMVGIAVAFGRQMLDDRVRTPQQLWNEIGLNCLGELPRPPRQWPGRPRFDTVTRFPKSEYVRALMALGTTLRLMEGSAPIRCIGITSGDAEARKGEFACHLAAMYERKGIRTLVMNADPSNSALTLDLPTTFAAKPTPADKRKNSKVSGQIRAVAGQSFDFLPGGTALYKQLNDADHYAAAAEQLQNYKMIVVELPPVSPGMDAFPLEQMLDGVVLYAEYGKSRMAILADALNTLAAIGTPVMGCVVADVRVRSRRAYNRMPVPAAQQLR</sequence>
<reference evidence="10 11" key="1">
    <citation type="submission" date="2020-06" db="EMBL/GenBank/DDBJ databases">
        <title>Oricola thermophila sp. nov. isolated from a tidal sediments.</title>
        <authorList>
            <person name="Kwon K.K."/>
            <person name="Yang S.-H."/>
            <person name="Park M.-J."/>
        </authorList>
    </citation>
    <scope>NUCLEOTIDE SEQUENCE [LARGE SCALE GENOMIC DNA]</scope>
    <source>
        <strain evidence="10 11">MEBiC13590</strain>
    </source>
</reference>
<keyword evidence="11" id="KW-1185">Reference proteome</keyword>
<feature type="region of interest" description="Disordered" evidence="7">
    <location>
        <begin position="149"/>
        <end position="185"/>
    </location>
</feature>
<dbReference type="Proteomes" id="UP000509367">
    <property type="component" value="Chromosome"/>
</dbReference>
<dbReference type="Pfam" id="PF02706">
    <property type="entry name" value="Wzz"/>
    <property type="match status" value="1"/>
</dbReference>
<name>A0A6N1VAH8_9HYPH</name>
<dbReference type="InterPro" id="IPR027417">
    <property type="entry name" value="P-loop_NTPase"/>
</dbReference>
<evidence type="ECO:0000256" key="7">
    <source>
        <dbReference type="SAM" id="MobiDB-lite"/>
    </source>
</evidence>
<evidence type="ECO:0000256" key="2">
    <source>
        <dbReference type="ARBA" id="ARBA00022475"/>
    </source>
</evidence>
<keyword evidence="6" id="KW-0175">Coiled coil</keyword>
<evidence type="ECO:0000256" key="8">
    <source>
        <dbReference type="SAM" id="Phobius"/>
    </source>
</evidence>
<evidence type="ECO:0000313" key="10">
    <source>
        <dbReference type="EMBL" id="QKV17940.1"/>
    </source>
</evidence>
<keyword evidence="3 8" id="KW-0812">Transmembrane</keyword>
<dbReference type="Gene3D" id="3.40.50.300">
    <property type="entry name" value="P-loop containing nucleotide triphosphate hydrolases"/>
    <property type="match status" value="1"/>
</dbReference>
<feature type="transmembrane region" description="Helical" evidence="8">
    <location>
        <begin position="35"/>
        <end position="55"/>
    </location>
</feature>
<feature type="compositionally biased region" description="Low complexity" evidence="7">
    <location>
        <begin position="150"/>
        <end position="169"/>
    </location>
</feature>
<dbReference type="InterPro" id="IPR050445">
    <property type="entry name" value="Bact_polysacc_biosynth/exp"/>
</dbReference>
<organism evidence="10 11">
    <name type="scientific">Oricola thermophila</name>
    <dbReference type="NCBI Taxonomy" id="2742145"/>
    <lineage>
        <taxon>Bacteria</taxon>
        <taxon>Pseudomonadati</taxon>
        <taxon>Pseudomonadota</taxon>
        <taxon>Alphaproteobacteria</taxon>
        <taxon>Hyphomicrobiales</taxon>
        <taxon>Ahrensiaceae</taxon>
        <taxon>Oricola</taxon>
    </lineage>
</organism>
<dbReference type="GO" id="GO:0005886">
    <property type="term" value="C:plasma membrane"/>
    <property type="evidence" value="ECO:0007669"/>
    <property type="project" value="UniProtKB-SubCell"/>
</dbReference>
<dbReference type="GO" id="GO:0004713">
    <property type="term" value="F:protein tyrosine kinase activity"/>
    <property type="evidence" value="ECO:0007669"/>
    <property type="project" value="TreeGrafter"/>
</dbReference>
<dbReference type="KEGG" id="orm:HTY61_05435"/>
<dbReference type="InterPro" id="IPR003856">
    <property type="entry name" value="LPS_length_determ_N"/>
</dbReference>
<evidence type="ECO:0000256" key="6">
    <source>
        <dbReference type="SAM" id="Coils"/>
    </source>
</evidence>
<feature type="coiled-coil region" evidence="6">
    <location>
        <begin position="256"/>
        <end position="283"/>
    </location>
</feature>
<protein>
    <submittedName>
        <fullName evidence="10">ATPase</fullName>
    </submittedName>
</protein>
<evidence type="ECO:0000256" key="3">
    <source>
        <dbReference type="ARBA" id="ARBA00022692"/>
    </source>
</evidence>
<feature type="transmembrane region" description="Helical" evidence="8">
    <location>
        <begin position="376"/>
        <end position="395"/>
    </location>
</feature>